<evidence type="ECO:0000313" key="2">
    <source>
        <dbReference type="EMBL" id="MCW7554040.1"/>
    </source>
</evidence>
<proteinExistence type="predicted"/>
<gene>
    <name evidence="2" type="ORF">NX722_15715</name>
</gene>
<name>A0ABT3MXD6_9GAMM</name>
<dbReference type="Pfam" id="PF01936">
    <property type="entry name" value="NYN"/>
    <property type="match status" value="1"/>
</dbReference>
<dbReference type="EMBL" id="JAPFCC010000001">
    <property type="protein sequence ID" value="MCW7554040.1"/>
    <property type="molecule type" value="Genomic_DNA"/>
</dbReference>
<evidence type="ECO:0000259" key="1">
    <source>
        <dbReference type="Pfam" id="PF01936"/>
    </source>
</evidence>
<feature type="domain" description="NYN" evidence="1">
    <location>
        <begin position="141"/>
        <end position="200"/>
    </location>
</feature>
<accession>A0ABT3MXD6</accession>
<dbReference type="CDD" id="cd18722">
    <property type="entry name" value="PIN_NicB-like"/>
    <property type="match status" value="1"/>
</dbReference>
<dbReference type="Proteomes" id="UP001209854">
    <property type="component" value="Unassembled WGS sequence"/>
</dbReference>
<organism evidence="2 3">
    <name type="scientific">Endozoicomonas gorgoniicola</name>
    <dbReference type="NCBI Taxonomy" id="1234144"/>
    <lineage>
        <taxon>Bacteria</taxon>
        <taxon>Pseudomonadati</taxon>
        <taxon>Pseudomonadota</taxon>
        <taxon>Gammaproteobacteria</taxon>
        <taxon>Oceanospirillales</taxon>
        <taxon>Endozoicomonadaceae</taxon>
        <taxon>Endozoicomonas</taxon>
    </lineage>
</organism>
<keyword evidence="3" id="KW-1185">Reference proteome</keyword>
<sequence>MQKIAFFVDGGYFVRRIKYYHRKHFQACALEPHHIVSVIYNLVRKHQENLGRDQLYRIYYYDAPPLEKQIRYPRPASGHQTPGTWNCKKESGYIFQTELHKQLRASRKLALRMGKLSNSGQWQVKDTVLRELLANEKQFSDLTNDDFYYSVQQKGVDTRIGVDITTVTLNHYADTIVLLASDADFVPAAKLARTHGVDVVLDPLWGNVDSDLQTHIDGKKSFDLVNQLKHILGHEPEPRPKWWTE</sequence>
<comment type="caution">
    <text evidence="2">The sequence shown here is derived from an EMBL/GenBank/DDBJ whole genome shotgun (WGS) entry which is preliminary data.</text>
</comment>
<dbReference type="InterPro" id="IPR021139">
    <property type="entry name" value="NYN"/>
</dbReference>
<reference evidence="2 3" key="1">
    <citation type="submission" date="2022-10" db="EMBL/GenBank/DDBJ databases">
        <title>High-quality genome sequences of two octocoral-associated bacteria, Endozoicomonas euniceicola EF212 and Endozoicomonas gorgoniicola PS125.</title>
        <authorList>
            <person name="Chiou Y.-J."/>
            <person name="Chen Y.-H."/>
        </authorList>
    </citation>
    <scope>NUCLEOTIDE SEQUENCE [LARGE SCALE GENOMIC DNA]</scope>
    <source>
        <strain evidence="2 3">PS125</strain>
    </source>
</reference>
<dbReference type="RefSeq" id="WP_262563778.1">
    <property type="nucleotide sequence ID" value="NZ_JAPFCC010000001.1"/>
</dbReference>
<evidence type="ECO:0000313" key="3">
    <source>
        <dbReference type="Proteomes" id="UP001209854"/>
    </source>
</evidence>
<dbReference type="Gene3D" id="3.40.50.1010">
    <property type="entry name" value="5'-nuclease"/>
    <property type="match status" value="1"/>
</dbReference>
<protein>
    <submittedName>
        <fullName evidence="2">NYN domain-containing protein</fullName>
    </submittedName>
</protein>